<evidence type="ECO:0000313" key="2">
    <source>
        <dbReference type="Proteomes" id="UP001054821"/>
    </source>
</evidence>
<dbReference type="InterPro" id="IPR012337">
    <property type="entry name" value="RNaseH-like_sf"/>
</dbReference>
<organism evidence="1 2">
    <name type="scientific">Prunus dulcis</name>
    <name type="common">Almond</name>
    <name type="synonym">Amygdalus dulcis</name>
    <dbReference type="NCBI Taxonomy" id="3755"/>
    <lineage>
        <taxon>Eukaryota</taxon>
        <taxon>Viridiplantae</taxon>
        <taxon>Streptophyta</taxon>
        <taxon>Embryophyta</taxon>
        <taxon>Tracheophyta</taxon>
        <taxon>Spermatophyta</taxon>
        <taxon>Magnoliopsida</taxon>
        <taxon>eudicotyledons</taxon>
        <taxon>Gunneridae</taxon>
        <taxon>Pentapetalae</taxon>
        <taxon>rosids</taxon>
        <taxon>fabids</taxon>
        <taxon>Rosales</taxon>
        <taxon>Rosaceae</taxon>
        <taxon>Amygdaloideae</taxon>
        <taxon>Amygdaleae</taxon>
        <taxon>Prunus</taxon>
    </lineage>
</organism>
<protein>
    <recommendedName>
        <fullName evidence="3">Integrase catalytic domain-containing protein</fullName>
    </recommendedName>
</protein>
<gene>
    <name evidence="1" type="ORF">L3X38_026870</name>
</gene>
<dbReference type="EMBL" id="JAJFAZ020000005">
    <property type="protein sequence ID" value="KAI5327474.1"/>
    <property type="molecule type" value="Genomic_DNA"/>
</dbReference>
<evidence type="ECO:0000313" key="1">
    <source>
        <dbReference type="EMBL" id="KAI5327474.1"/>
    </source>
</evidence>
<dbReference type="PANTHER" id="PTHR48475:SF2">
    <property type="entry name" value="RIBONUCLEASE H"/>
    <property type="match status" value="1"/>
</dbReference>
<evidence type="ECO:0008006" key="3">
    <source>
        <dbReference type="Google" id="ProtNLM"/>
    </source>
</evidence>
<dbReference type="GO" id="GO:0003676">
    <property type="term" value="F:nucleic acid binding"/>
    <property type="evidence" value="ECO:0007669"/>
    <property type="project" value="InterPro"/>
</dbReference>
<keyword evidence="2" id="KW-1185">Reference proteome</keyword>
<comment type="caution">
    <text evidence="1">The sequence shown here is derived from an EMBL/GenBank/DDBJ whole genome shotgun (WGS) entry which is preliminary data.</text>
</comment>
<name>A0AAD4YZW0_PRUDU</name>
<proteinExistence type="predicted"/>
<dbReference type="Proteomes" id="UP001054821">
    <property type="component" value="Chromosome 5"/>
</dbReference>
<sequence>MQIDEDPSWQDLIVDYLMNGNLPTDKSEARNVKQKTARYCMNDNKLIRRSYSSHHLTCIKYPQTLEITAFFAKFKIKQHLSTPRYPQGNGQVETSNKVILDCLKKKLEGVKGKWVDEVLRILWAYRTTK</sequence>
<dbReference type="SUPFAM" id="SSF53098">
    <property type="entry name" value="Ribonuclease H-like"/>
    <property type="match status" value="1"/>
</dbReference>
<dbReference type="InterPro" id="IPR036397">
    <property type="entry name" value="RNaseH_sf"/>
</dbReference>
<reference evidence="1 2" key="1">
    <citation type="journal article" date="2022" name="G3 (Bethesda)">
        <title>Whole-genome sequence and methylome profiling of the almond [Prunus dulcis (Mill.) D.A. Webb] cultivar 'Nonpareil'.</title>
        <authorList>
            <person name="D'Amico-Willman K.M."/>
            <person name="Ouma W.Z."/>
            <person name="Meulia T."/>
            <person name="Sideli G.M."/>
            <person name="Gradziel T.M."/>
            <person name="Fresnedo-Ramirez J."/>
        </authorList>
    </citation>
    <scope>NUCLEOTIDE SEQUENCE [LARGE SCALE GENOMIC DNA]</scope>
    <source>
        <strain evidence="1">Clone GOH B32 T37-40</strain>
    </source>
</reference>
<dbReference type="Gene3D" id="3.30.420.10">
    <property type="entry name" value="Ribonuclease H-like superfamily/Ribonuclease H"/>
    <property type="match status" value="1"/>
</dbReference>
<accession>A0AAD4YZW0</accession>
<dbReference type="AlphaFoldDB" id="A0AAD4YZW0"/>
<dbReference type="PANTHER" id="PTHR48475">
    <property type="entry name" value="RIBONUCLEASE H"/>
    <property type="match status" value="1"/>
</dbReference>